<proteinExistence type="predicted"/>
<name>M1BR44_SOLTU</name>
<reference evidence="3" key="1">
    <citation type="journal article" date="2011" name="Nature">
        <title>Genome sequence and analysis of the tuber crop potato.</title>
        <authorList>
            <consortium name="The Potato Genome Sequencing Consortium"/>
        </authorList>
    </citation>
    <scope>NUCLEOTIDE SEQUENCE [LARGE SCALE GENOMIC DNA]</scope>
    <source>
        <strain evidence="3">cv. DM1-3 516 R44</strain>
    </source>
</reference>
<dbReference type="PANTHER" id="PTHR27003">
    <property type="entry name" value="OS07G0166700 PROTEIN"/>
    <property type="match status" value="1"/>
</dbReference>
<evidence type="ECO:0000313" key="3">
    <source>
        <dbReference type="Proteomes" id="UP000011115"/>
    </source>
</evidence>
<dbReference type="GO" id="GO:0004714">
    <property type="term" value="F:transmembrane receptor protein tyrosine kinase activity"/>
    <property type="evidence" value="ECO:0007669"/>
    <property type="project" value="InterPro"/>
</dbReference>
<dbReference type="Gramene" id="RHC03H1G0774.2.1">
    <property type="protein sequence ID" value="RHC03H1G0774.2.1.cds.1"/>
    <property type="gene ID" value="RHC03H1G0774.2"/>
</dbReference>
<organism evidence="2 3">
    <name type="scientific">Solanum tuberosum</name>
    <name type="common">Potato</name>
    <dbReference type="NCBI Taxonomy" id="4113"/>
    <lineage>
        <taxon>Eukaryota</taxon>
        <taxon>Viridiplantae</taxon>
        <taxon>Streptophyta</taxon>
        <taxon>Embryophyta</taxon>
        <taxon>Tracheophyta</taxon>
        <taxon>Spermatophyta</taxon>
        <taxon>Magnoliopsida</taxon>
        <taxon>eudicotyledons</taxon>
        <taxon>Gunneridae</taxon>
        <taxon>Pentapetalae</taxon>
        <taxon>asterids</taxon>
        <taxon>lamiids</taxon>
        <taxon>Solanales</taxon>
        <taxon>Solanaceae</taxon>
        <taxon>Solanoideae</taxon>
        <taxon>Solaneae</taxon>
        <taxon>Solanum</taxon>
    </lineage>
</organism>
<dbReference type="HOGENOM" id="CLU_000288_21_4_1"/>
<dbReference type="InterPro" id="IPR045272">
    <property type="entry name" value="ANXUR1/2-like"/>
</dbReference>
<reference evidence="2" key="2">
    <citation type="submission" date="2015-06" db="UniProtKB">
        <authorList>
            <consortium name="EnsemblPlants"/>
        </authorList>
    </citation>
    <scope>IDENTIFICATION</scope>
    <source>
        <strain evidence="2">DM1-3 516 R44</strain>
    </source>
</reference>
<accession>M1BR44</accession>
<evidence type="ECO:0000259" key="1">
    <source>
        <dbReference type="PROSITE" id="PS50011"/>
    </source>
</evidence>
<dbReference type="GO" id="GO:0004672">
    <property type="term" value="F:protein kinase activity"/>
    <property type="evidence" value="ECO:0000318"/>
    <property type="project" value="GO_Central"/>
</dbReference>
<dbReference type="eggNOG" id="KOG1187">
    <property type="taxonomic scope" value="Eukaryota"/>
</dbReference>
<dbReference type="PROSITE" id="PS50011">
    <property type="entry name" value="PROTEIN_KINASE_DOM"/>
    <property type="match status" value="1"/>
</dbReference>
<evidence type="ECO:0000313" key="2">
    <source>
        <dbReference type="EnsemblPlants" id="PGSC0003DMT400050967"/>
    </source>
</evidence>
<dbReference type="GO" id="GO:0005524">
    <property type="term" value="F:ATP binding"/>
    <property type="evidence" value="ECO:0007669"/>
    <property type="project" value="InterPro"/>
</dbReference>
<dbReference type="GO" id="GO:0005886">
    <property type="term" value="C:plasma membrane"/>
    <property type="evidence" value="ECO:0000318"/>
    <property type="project" value="GO_Central"/>
</dbReference>
<dbReference type="EnsemblPlants" id="PGSC0003DMT400050967">
    <property type="protein sequence ID" value="PGSC0003DMT400050967"/>
    <property type="gene ID" value="PGSC0003DMG400019790"/>
</dbReference>
<dbReference type="AlphaFoldDB" id="M1BR44"/>
<dbReference type="Pfam" id="PF00069">
    <property type="entry name" value="Pkinase"/>
    <property type="match status" value="1"/>
</dbReference>
<dbReference type="PANTHER" id="PTHR27003:SF375">
    <property type="entry name" value="RECEPTOR-LIKE PROTEIN KINASE HERK 1"/>
    <property type="match status" value="1"/>
</dbReference>
<dbReference type="InterPro" id="IPR000719">
    <property type="entry name" value="Prot_kinase_dom"/>
</dbReference>
<dbReference type="Proteomes" id="UP000011115">
    <property type="component" value="Unassembled WGS sequence"/>
</dbReference>
<dbReference type="Gramene" id="PGSC0003DMT400050967">
    <property type="protein sequence ID" value="PGSC0003DMT400050967"/>
    <property type="gene ID" value="PGSC0003DMG400019790"/>
</dbReference>
<dbReference type="InParanoid" id="M1BR44"/>
<dbReference type="Gene3D" id="1.10.510.10">
    <property type="entry name" value="Transferase(Phosphotransferase) domain 1"/>
    <property type="match status" value="1"/>
</dbReference>
<keyword evidence="3" id="KW-1185">Reference proteome</keyword>
<dbReference type="OMA" id="ANINGNC"/>
<dbReference type="InterPro" id="IPR011009">
    <property type="entry name" value="Kinase-like_dom_sf"/>
</dbReference>
<dbReference type="PaxDb" id="4113-PGSC0003DMT400050967"/>
<sequence>MMSSLQTILLDENFVAKITDFGISKAGTELDQTQTHISTNVKGTMGYLDPEYFMRKQLTKNSNVYSFGGILCEVLCARPVYIAEWALKWQKKGQLEQIIDPNLIGKIRPDSLRKFGEIAEKYLAGYEVDRPSMGHVLWNLKYALHLQEPVIQDDSEENSTISVGESSSQVNAISHVNANFSAAKIKNSNFDDNKLVWG</sequence>
<dbReference type="SUPFAM" id="SSF56112">
    <property type="entry name" value="Protein kinase-like (PK-like)"/>
    <property type="match status" value="1"/>
</dbReference>
<feature type="domain" description="Protein kinase" evidence="1">
    <location>
        <begin position="1"/>
        <end position="151"/>
    </location>
</feature>
<protein>
    <submittedName>
        <fullName evidence="2">Pto-like serine/threonine kinase</fullName>
    </submittedName>
</protein>